<dbReference type="Gene3D" id="2.150.10.10">
    <property type="entry name" value="Serralysin-like metalloprotease, C-terminal"/>
    <property type="match status" value="1"/>
</dbReference>
<evidence type="ECO:0000313" key="16">
    <source>
        <dbReference type="EMBL" id="MDH5822432.1"/>
    </source>
</evidence>
<feature type="domain" description="Trimeric autotransporter adhesin YadA-like head" evidence="14">
    <location>
        <begin position="62"/>
        <end position="86"/>
    </location>
</feature>
<feature type="region of interest" description="Disordered" evidence="11">
    <location>
        <begin position="315"/>
        <end position="343"/>
    </location>
</feature>
<feature type="domain" description="Trimeric autotransporter adhesin YadA-like stalk" evidence="15">
    <location>
        <begin position="361"/>
        <end position="399"/>
    </location>
</feature>
<dbReference type="CDD" id="cd12820">
    <property type="entry name" value="LbR_YadA-like"/>
    <property type="match status" value="1"/>
</dbReference>
<dbReference type="InterPro" id="IPR045584">
    <property type="entry name" value="Pilin-like"/>
</dbReference>
<dbReference type="RefSeq" id="WP_280573345.1">
    <property type="nucleotide sequence ID" value="NZ_JARXRM010000024.1"/>
</dbReference>
<evidence type="ECO:0000259" key="13">
    <source>
        <dbReference type="Pfam" id="PF03895"/>
    </source>
</evidence>
<dbReference type="InterPro" id="IPR008640">
    <property type="entry name" value="Adhesin_Head_dom"/>
</dbReference>
<dbReference type="InterPro" id="IPR008635">
    <property type="entry name" value="Coiled_stalk_dom"/>
</dbReference>
<dbReference type="Pfam" id="PF03895">
    <property type="entry name" value="YadA_anchor"/>
    <property type="match status" value="1"/>
</dbReference>
<keyword evidence="5" id="KW-1134">Transmembrane beta strand</keyword>
<evidence type="ECO:0000256" key="4">
    <source>
        <dbReference type="ARBA" id="ARBA00022448"/>
    </source>
</evidence>
<feature type="signal peptide" evidence="12">
    <location>
        <begin position="1"/>
        <end position="21"/>
    </location>
</feature>
<feature type="chain" id="PRO_5046115464" evidence="12">
    <location>
        <begin position="22"/>
        <end position="528"/>
    </location>
</feature>
<evidence type="ECO:0000256" key="3">
    <source>
        <dbReference type="ARBA" id="ARBA00005848"/>
    </source>
</evidence>
<protein>
    <submittedName>
        <fullName evidence="16">YadA-like family protein</fullName>
    </submittedName>
</protein>
<keyword evidence="17" id="KW-1185">Reference proteome</keyword>
<evidence type="ECO:0000256" key="8">
    <source>
        <dbReference type="ARBA" id="ARBA00022927"/>
    </source>
</evidence>
<feature type="domain" description="Trimeric autotransporter adhesin YadA-like head" evidence="14">
    <location>
        <begin position="188"/>
        <end position="211"/>
    </location>
</feature>
<evidence type="ECO:0000256" key="2">
    <source>
        <dbReference type="ARBA" id="ARBA00004442"/>
    </source>
</evidence>
<dbReference type="Pfam" id="PF05658">
    <property type="entry name" value="YadA_head"/>
    <property type="match status" value="3"/>
</dbReference>
<dbReference type="Gene3D" id="1.20.5.170">
    <property type="match status" value="1"/>
</dbReference>
<evidence type="ECO:0000256" key="5">
    <source>
        <dbReference type="ARBA" id="ARBA00022452"/>
    </source>
</evidence>
<dbReference type="InterPro" id="IPR011049">
    <property type="entry name" value="Serralysin-like_metalloprot_C"/>
</dbReference>
<evidence type="ECO:0000256" key="6">
    <source>
        <dbReference type="ARBA" id="ARBA00022692"/>
    </source>
</evidence>
<evidence type="ECO:0000256" key="11">
    <source>
        <dbReference type="SAM" id="MobiDB-lite"/>
    </source>
</evidence>
<evidence type="ECO:0000256" key="1">
    <source>
        <dbReference type="ARBA" id="ARBA00004241"/>
    </source>
</evidence>
<comment type="similarity">
    <text evidence="3">Belongs to the autotransporter-2 (AT-2) (TC 1.B.40) family.</text>
</comment>
<organism evidence="16 17">
    <name type="scientific">Luteimonas endophytica</name>
    <dbReference type="NCBI Taxonomy" id="3042023"/>
    <lineage>
        <taxon>Bacteria</taxon>
        <taxon>Pseudomonadati</taxon>
        <taxon>Pseudomonadota</taxon>
        <taxon>Gammaproteobacteria</taxon>
        <taxon>Lysobacterales</taxon>
        <taxon>Lysobacteraceae</taxon>
        <taxon>Luteimonas</taxon>
    </lineage>
</organism>
<dbReference type="Gene3D" id="3.30.1300.30">
    <property type="entry name" value="GSPII I/J protein-like"/>
    <property type="match status" value="1"/>
</dbReference>
<dbReference type="InterPro" id="IPR005594">
    <property type="entry name" value="YadA_C"/>
</dbReference>
<keyword evidence="6" id="KW-0812">Transmembrane</keyword>
<accession>A0ABT6J6H5</accession>
<dbReference type="SUPFAM" id="SSF101967">
    <property type="entry name" value="Adhesin YadA, collagen-binding domain"/>
    <property type="match status" value="1"/>
</dbReference>
<evidence type="ECO:0000259" key="14">
    <source>
        <dbReference type="Pfam" id="PF05658"/>
    </source>
</evidence>
<evidence type="ECO:0000313" key="17">
    <source>
        <dbReference type="Proteomes" id="UP001156940"/>
    </source>
</evidence>
<evidence type="ECO:0000256" key="9">
    <source>
        <dbReference type="ARBA" id="ARBA00023136"/>
    </source>
</evidence>
<feature type="domain" description="Trimeric autotransporter adhesin YadA-like head" evidence="14">
    <location>
        <begin position="130"/>
        <end position="154"/>
    </location>
</feature>
<evidence type="ECO:0000256" key="12">
    <source>
        <dbReference type="SAM" id="SignalP"/>
    </source>
</evidence>
<dbReference type="Proteomes" id="UP001156940">
    <property type="component" value="Unassembled WGS sequence"/>
</dbReference>
<dbReference type="Pfam" id="PF05662">
    <property type="entry name" value="YadA_stalk"/>
    <property type="match status" value="2"/>
</dbReference>
<name>A0ABT6J6H5_9GAMM</name>
<gene>
    <name evidence="16" type="ORF">QFW77_05435</name>
</gene>
<keyword evidence="7 12" id="KW-0732">Signal</keyword>
<feature type="domain" description="Trimeric autotransporter adhesin YadA-like stalk" evidence="15">
    <location>
        <begin position="242"/>
        <end position="280"/>
    </location>
</feature>
<reference evidence="16 17" key="1">
    <citation type="submission" date="2023-04" db="EMBL/GenBank/DDBJ databases">
        <title>Luteimonas endophyticus RD2P54.</title>
        <authorList>
            <person name="Sun J.-Q."/>
        </authorList>
    </citation>
    <scope>NUCLEOTIDE SEQUENCE [LARGE SCALE GENOMIC DNA]</scope>
    <source>
        <strain evidence="16 17">RD2P54</strain>
    </source>
</reference>
<evidence type="ECO:0000256" key="10">
    <source>
        <dbReference type="ARBA" id="ARBA00023237"/>
    </source>
</evidence>
<dbReference type="Gene3D" id="2.60.40.4050">
    <property type="match status" value="1"/>
</dbReference>
<evidence type="ECO:0000259" key="15">
    <source>
        <dbReference type="Pfam" id="PF05662"/>
    </source>
</evidence>
<keyword evidence="4" id="KW-0813">Transport</keyword>
<keyword evidence="8" id="KW-0653">Protein transport</keyword>
<keyword evidence="10" id="KW-0998">Cell outer membrane</keyword>
<sequence length="528" mass="51255">MRPLVLGAAVAASLASLPAAAGVTCQLLDPDGNAIGDGGADAGNDLGGQANALACGRNALSAPGATAVGADALASGAGSVALGREARAEGTVSLALGNGSRASHFRTIALGGAAQALNWGAVAVGGASEASGLFTVGIGQGALAHGDNSVALGGFLGDSSSQTRVELYTRSLAVQAVALGAAAFGGAERATALGTASQARGARSVALGAYSAADEADVVSLGHGADDLDHLGVAYGTALTRRLVNVADGIAASDAATLGQLQGMAGALGGGAGFSGGVFNAPSYVIQGTSHADIGSAFAGVDARLSSLQDQIDTIELTPGPQGPEGPQGPQGPVGPGSELAAEYDDPGRAVMTLGGSQGTRVANVADGEAPGDAVNRGQMDAGDAATLQSANGYTRASAGRTLDSANAYARGTADAALRAANEYTDSQLAMIDDRFEGFAADVDARLRGVDQRLDRIAAMSGAMSAAAMNTAGLAGRNRLGVGVGTQGGEDALAMGYQRLLGRRMSVSLSAGFAGGDSTAAAGAGISW</sequence>
<proteinExistence type="inferred from homology"/>
<comment type="caution">
    <text evidence="16">The sequence shown here is derived from an EMBL/GenBank/DDBJ whole genome shotgun (WGS) entry which is preliminary data.</text>
</comment>
<feature type="domain" description="Trimeric autotransporter adhesin YadA-like C-terminal membrane anchor" evidence="13">
    <location>
        <begin position="474"/>
        <end position="528"/>
    </location>
</feature>
<comment type="subcellular location">
    <subcellularLocation>
        <location evidence="2">Cell outer membrane</location>
    </subcellularLocation>
    <subcellularLocation>
        <location evidence="1">Cell surface</location>
    </subcellularLocation>
</comment>
<evidence type="ECO:0000256" key="7">
    <source>
        <dbReference type="ARBA" id="ARBA00022729"/>
    </source>
</evidence>
<keyword evidence="9" id="KW-0472">Membrane</keyword>
<dbReference type="SUPFAM" id="SSF54523">
    <property type="entry name" value="Pili subunits"/>
    <property type="match status" value="1"/>
</dbReference>
<dbReference type="EMBL" id="JARXRM010000024">
    <property type="protein sequence ID" value="MDH5822432.1"/>
    <property type="molecule type" value="Genomic_DNA"/>
</dbReference>